<keyword evidence="3 5" id="KW-0067">ATP-binding</keyword>
<evidence type="ECO:0000256" key="1">
    <source>
        <dbReference type="ARBA" id="ARBA00007381"/>
    </source>
</evidence>
<keyword evidence="8" id="KW-1185">Reference proteome</keyword>
<gene>
    <name evidence="5 7" type="primary">hscA</name>
    <name evidence="7" type="ORF">ACFSNB_00895</name>
</gene>
<dbReference type="GO" id="GO:0016787">
    <property type="term" value="F:hydrolase activity"/>
    <property type="evidence" value="ECO:0007669"/>
    <property type="project" value="UniProtKB-KW"/>
</dbReference>
<evidence type="ECO:0000313" key="8">
    <source>
        <dbReference type="Proteomes" id="UP001597296"/>
    </source>
</evidence>
<dbReference type="Gene3D" id="2.60.34.10">
    <property type="entry name" value="Substrate Binding Domain Of DNAk, Chain A, domain 1"/>
    <property type="match status" value="1"/>
</dbReference>
<sequence length="633" mass="66989">MLLQLHEPGESPAPHQEERGLAVGIDLGTTNSVVALARSGAVEVLRDAEGKALVPSVACYDDQGGVIVGREARRMILEAPERVVSSVKRLMGRGADDVKALAGTLPYQLDSAAEGGMVRLRVAGRTLTPVEVSADILRVLRARAEEAQGKPVDRAVVTVPAYFDDAARTATKDAARLAGLEVLRLVNEPTAAALAYGLDHGSEGLYAVYDLGGGTFDLSILRMEKGVFQVRATGGDAALGGDDIDHAVAEHFLAEREGAEREGAERDGAKPVLTEGEVKQILAAARVAKECLSTQAEGEWRIELGGVSSRHSLTKDQLEALAAPWIDRTIAICRQVIEDAGIEIGDIHGVVLVGGATRMPLVRRSVEALFGRPPLADINPDEVVAVGAALQAEALTRGGDTLLLDVTPLSLGLETMGGIVEKLIPRNTPIPVAMAQDFTTYQDGQTAMTIHVVQGEREMVDQTRSLARFVLRGIPPMTAGAARIRVTFTVDADGLLTVSAREDTTGTEQQIAVKPSYGLTDDEMATMLRDSLEHAREDMESRLLAEAVVEARRSVLAVQAALGVDADLLSAAEQAEIEAAIKAIDTAIATNSREAVLAATEALEAATKTFAERRMDRGIRNALAGVAVDALDS</sequence>
<evidence type="ECO:0000256" key="3">
    <source>
        <dbReference type="ARBA" id="ARBA00022840"/>
    </source>
</evidence>
<dbReference type="PANTHER" id="PTHR19375">
    <property type="entry name" value="HEAT SHOCK PROTEIN 70KDA"/>
    <property type="match status" value="1"/>
</dbReference>
<dbReference type="Gene3D" id="3.30.420.40">
    <property type="match status" value="2"/>
</dbReference>
<dbReference type="InterPro" id="IPR043129">
    <property type="entry name" value="ATPase_NBD"/>
</dbReference>
<keyword evidence="2 5" id="KW-0547">Nucleotide-binding</keyword>
<accession>A0ABW5C698</accession>
<evidence type="ECO:0000256" key="6">
    <source>
        <dbReference type="RuleBase" id="RU003322"/>
    </source>
</evidence>
<comment type="similarity">
    <text evidence="1 5 6">Belongs to the heat shock protein 70 family.</text>
</comment>
<reference evidence="8" key="1">
    <citation type="journal article" date="2019" name="Int. J. Syst. Evol. Microbiol.">
        <title>The Global Catalogue of Microorganisms (GCM) 10K type strain sequencing project: providing services to taxonomists for standard genome sequencing and annotation.</title>
        <authorList>
            <consortium name="The Broad Institute Genomics Platform"/>
            <consortium name="The Broad Institute Genome Sequencing Center for Infectious Disease"/>
            <person name="Wu L."/>
            <person name="Ma J."/>
        </authorList>
    </citation>
    <scope>NUCLEOTIDE SEQUENCE [LARGE SCALE GENOMIC DNA]</scope>
    <source>
        <strain evidence="8">KCTC 15012</strain>
    </source>
</reference>
<dbReference type="NCBIfam" id="NF003520">
    <property type="entry name" value="PRK05183.1"/>
    <property type="match status" value="1"/>
</dbReference>
<dbReference type="SUPFAM" id="SSF100934">
    <property type="entry name" value="Heat shock protein 70kD (HSP70), C-terminal subdomain"/>
    <property type="match status" value="1"/>
</dbReference>
<keyword evidence="7" id="KW-0378">Hydrolase</keyword>
<dbReference type="PRINTS" id="PR00301">
    <property type="entry name" value="HEATSHOCK70"/>
</dbReference>
<dbReference type="PROSITE" id="PS01036">
    <property type="entry name" value="HSP70_3"/>
    <property type="match status" value="1"/>
</dbReference>
<dbReference type="Pfam" id="PF00012">
    <property type="entry name" value="HSP70"/>
    <property type="match status" value="1"/>
</dbReference>
<dbReference type="PROSITE" id="PS00329">
    <property type="entry name" value="HSP70_2"/>
    <property type="match status" value="1"/>
</dbReference>
<dbReference type="InterPro" id="IPR029047">
    <property type="entry name" value="HSP70_peptide-bd_sf"/>
</dbReference>
<dbReference type="NCBIfam" id="TIGR01991">
    <property type="entry name" value="HscA"/>
    <property type="match status" value="1"/>
</dbReference>
<dbReference type="InterPro" id="IPR013126">
    <property type="entry name" value="Hsp_70_fam"/>
</dbReference>
<evidence type="ECO:0000313" key="7">
    <source>
        <dbReference type="EMBL" id="MFD2232353.1"/>
    </source>
</evidence>
<comment type="caution">
    <text evidence="7">The sequence shown here is derived from an EMBL/GenBank/DDBJ whole genome shotgun (WGS) entry which is preliminary data.</text>
</comment>
<evidence type="ECO:0000256" key="2">
    <source>
        <dbReference type="ARBA" id="ARBA00022741"/>
    </source>
</evidence>
<dbReference type="SUPFAM" id="SSF100920">
    <property type="entry name" value="Heat shock protein 70kD (HSP70), peptide-binding domain"/>
    <property type="match status" value="1"/>
</dbReference>
<protein>
    <recommendedName>
        <fullName evidence="5">Chaperone protein HscA homolog</fullName>
    </recommendedName>
</protein>
<dbReference type="InterPro" id="IPR018181">
    <property type="entry name" value="Heat_shock_70_CS"/>
</dbReference>
<dbReference type="InterPro" id="IPR010236">
    <property type="entry name" value="ISC_FeS_clus_asmbl_HscA"/>
</dbReference>
<dbReference type="PROSITE" id="PS00297">
    <property type="entry name" value="HSP70_1"/>
    <property type="match status" value="1"/>
</dbReference>
<dbReference type="EMBL" id="JBHUIY010000001">
    <property type="protein sequence ID" value="MFD2232353.1"/>
    <property type="molecule type" value="Genomic_DNA"/>
</dbReference>
<name>A0ABW5C698_9PROT</name>
<organism evidence="7 8">
    <name type="scientific">Phaeospirillum tilakii</name>
    <dbReference type="NCBI Taxonomy" id="741673"/>
    <lineage>
        <taxon>Bacteria</taxon>
        <taxon>Pseudomonadati</taxon>
        <taxon>Pseudomonadota</taxon>
        <taxon>Alphaproteobacteria</taxon>
        <taxon>Rhodospirillales</taxon>
        <taxon>Rhodospirillaceae</taxon>
        <taxon>Phaeospirillum</taxon>
    </lineage>
</organism>
<proteinExistence type="inferred from homology"/>
<dbReference type="Proteomes" id="UP001597296">
    <property type="component" value="Unassembled WGS sequence"/>
</dbReference>
<dbReference type="HAMAP" id="MF_00679">
    <property type="entry name" value="HscA"/>
    <property type="match status" value="1"/>
</dbReference>
<dbReference type="SUPFAM" id="SSF53067">
    <property type="entry name" value="Actin-like ATPase domain"/>
    <property type="match status" value="2"/>
</dbReference>
<dbReference type="Gene3D" id="3.90.640.10">
    <property type="entry name" value="Actin, Chain A, domain 4"/>
    <property type="match status" value="1"/>
</dbReference>
<comment type="function">
    <text evidence="5">Chaperone involved in the maturation of iron-sulfur cluster-containing proteins. Has a low intrinsic ATPase activity which is markedly stimulated by HscB.</text>
</comment>
<evidence type="ECO:0000256" key="4">
    <source>
        <dbReference type="ARBA" id="ARBA00023186"/>
    </source>
</evidence>
<dbReference type="Gene3D" id="1.20.1270.10">
    <property type="match status" value="1"/>
</dbReference>
<dbReference type="RefSeq" id="WP_377313595.1">
    <property type="nucleotide sequence ID" value="NZ_JBHUIY010000001.1"/>
</dbReference>
<dbReference type="InterPro" id="IPR029048">
    <property type="entry name" value="HSP70_C_sf"/>
</dbReference>
<evidence type="ECO:0000256" key="5">
    <source>
        <dbReference type="HAMAP-Rule" id="MF_00679"/>
    </source>
</evidence>
<keyword evidence="4 5" id="KW-0143">Chaperone</keyword>